<protein>
    <submittedName>
        <fullName evidence="1">Uncharacterized protein</fullName>
    </submittedName>
</protein>
<accession>A0A4P7LBF6</accession>
<dbReference type="KEGG" id="cox:E0W60_19585"/>
<evidence type="ECO:0000313" key="2">
    <source>
        <dbReference type="Proteomes" id="UP000295294"/>
    </source>
</evidence>
<dbReference type="Pfam" id="PF22162">
    <property type="entry name" value="PFIN"/>
    <property type="match status" value="1"/>
</dbReference>
<dbReference type="EMBL" id="CP038635">
    <property type="protein sequence ID" value="QBY53296.1"/>
    <property type="molecule type" value="Genomic_DNA"/>
</dbReference>
<organism evidence="1 2">
    <name type="scientific">Cupriavidus oxalaticus</name>
    <dbReference type="NCBI Taxonomy" id="96344"/>
    <lineage>
        <taxon>Bacteria</taxon>
        <taxon>Pseudomonadati</taxon>
        <taxon>Pseudomonadota</taxon>
        <taxon>Betaproteobacteria</taxon>
        <taxon>Burkholderiales</taxon>
        <taxon>Burkholderiaceae</taxon>
        <taxon>Cupriavidus</taxon>
    </lineage>
</organism>
<evidence type="ECO:0000313" key="1">
    <source>
        <dbReference type="EMBL" id="QBY53296.1"/>
    </source>
</evidence>
<dbReference type="AlphaFoldDB" id="A0A4P7LBF6"/>
<dbReference type="RefSeq" id="WP_135705327.1">
    <property type="nucleotide sequence ID" value="NZ_CP038635.1"/>
</dbReference>
<proteinExistence type="predicted"/>
<dbReference type="InterPro" id="IPR054044">
    <property type="entry name" value="PFIN"/>
</dbReference>
<dbReference type="Proteomes" id="UP000295294">
    <property type="component" value="Chromosome 2"/>
</dbReference>
<gene>
    <name evidence="1" type="ORF">E0W60_19585</name>
</gene>
<dbReference type="OrthoDB" id="7012308at2"/>
<name>A0A4P7LBF6_9BURK</name>
<sequence length="156" mass="17450">MSEDQVQRGPDGNWIVPIPGHSPYTFTRMKCGFDAPDSRHKVVVINLAKLLACADRDTTDYVLQAAQYWHAGMVRGICEFLAPGQERIPEVPYVTFTTRRRRTLSGLIGIASEGVVSFRNGQHRARYLAFAGASSLPVEVHETEAELLERFCGWGR</sequence>
<reference evidence="1 2" key="1">
    <citation type="submission" date="2019-03" db="EMBL/GenBank/DDBJ databases">
        <title>Efficiently degradation of phenoxyalkanoic acid herbicides by Cupriavidus oxalaticus strain X32.</title>
        <authorList>
            <person name="Sheng X."/>
        </authorList>
    </citation>
    <scope>NUCLEOTIDE SEQUENCE [LARGE SCALE GENOMIC DNA]</scope>
    <source>
        <strain evidence="1 2">X32</strain>
    </source>
</reference>